<dbReference type="GO" id="GO:0008236">
    <property type="term" value="F:serine-type peptidase activity"/>
    <property type="evidence" value="ECO:0007669"/>
    <property type="project" value="InterPro"/>
</dbReference>
<feature type="domain" description="Peptidase S9 prolyl oligopeptidase catalytic" evidence="2">
    <location>
        <begin position="671"/>
        <end position="848"/>
    </location>
</feature>
<feature type="signal peptide" evidence="1">
    <location>
        <begin position="1"/>
        <end position="19"/>
    </location>
</feature>
<evidence type="ECO:0000313" key="4">
    <source>
        <dbReference type="Proteomes" id="UP000316778"/>
    </source>
</evidence>
<evidence type="ECO:0000259" key="2">
    <source>
        <dbReference type="Pfam" id="PF00326"/>
    </source>
</evidence>
<comment type="caution">
    <text evidence="3">The sequence shown here is derived from an EMBL/GenBank/DDBJ whole genome shotgun (WGS) entry which is preliminary data.</text>
</comment>
<gene>
    <name evidence="3" type="ORF">LX66_3942</name>
</gene>
<keyword evidence="1" id="KW-0732">Signal</keyword>
<dbReference type="AlphaFoldDB" id="A0A562SZG0"/>
<keyword evidence="4" id="KW-1185">Reference proteome</keyword>
<dbReference type="InterPro" id="IPR029058">
    <property type="entry name" value="AB_hydrolase_fold"/>
</dbReference>
<dbReference type="Proteomes" id="UP000316778">
    <property type="component" value="Unassembled WGS sequence"/>
</dbReference>
<keyword evidence="3" id="KW-0378">Hydrolase</keyword>
<dbReference type="Gene3D" id="3.40.50.1820">
    <property type="entry name" value="alpha/beta hydrolase"/>
    <property type="match status" value="1"/>
</dbReference>
<dbReference type="PANTHER" id="PTHR11731">
    <property type="entry name" value="PROTEASE FAMILY S9B,C DIPEPTIDYL-PEPTIDASE IV-RELATED"/>
    <property type="match status" value="1"/>
</dbReference>
<dbReference type="SUPFAM" id="SSF53474">
    <property type="entry name" value="alpha/beta-Hydrolases"/>
    <property type="match status" value="1"/>
</dbReference>
<evidence type="ECO:0000313" key="3">
    <source>
        <dbReference type="EMBL" id="TWI86679.1"/>
    </source>
</evidence>
<accession>A0A562SZG0</accession>
<dbReference type="OrthoDB" id="9812921at2"/>
<proteinExistence type="predicted"/>
<dbReference type="GO" id="GO:0008239">
    <property type="term" value="F:dipeptidyl-peptidase activity"/>
    <property type="evidence" value="ECO:0007669"/>
    <property type="project" value="TreeGrafter"/>
</dbReference>
<dbReference type="GO" id="GO:0006508">
    <property type="term" value="P:proteolysis"/>
    <property type="evidence" value="ECO:0007669"/>
    <property type="project" value="InterPro"/>
</dbReference>
<keyword evidence="3" id="KW-0645">Protease</keyword>
<sequence length="894" mass="100742">MKLIILLTLLQLYATCPFAQKPPLDIGTLNNWPQVNEGVITNDGSYVLYTISKNIYHNPPKTLMIHSISGGWKQAIPDVRSPVFTQDSRRAIFVKGQDSLAILSLGTNVVEYIPHVSNFQLYKHGPYEYLTYLTNLPDQHLVLHNLQTNKQRIFPNISAYLVSQNGNTLIYKSLNGKGKAAPSSLYWVKLPDGAPSCIDIHPCTGKLTLDKAGEQLSFVVTDTTVASKEKSFWYYKAGMNKAVLLADNNSQGIDNTLQLAEISEFSNDGMYLFISLKEKAPQDSPPNAVMVDIWSYTDPVLQSQQLASLTPKSYAAVLHIKDHRIIRLQQENEIVRWKTNQALCVVHQQGEASEDHWNTTAQRTPYIVSTANGKRRLLGTDIRFPDLSPLNKYVTGLEYSWENLYSYEIATGLCYNLTDTLPIPPMRGLPLLYGKYRGLQFAAWLTNEKGILAYDDFDIWLLDPEAKKQPVNITHAYGRRNNIRFQLSEIYNGEIAADEGKILLTAFNKTNKNSGFYWGELSGQTAPQLLTMGPYVYEDGGTSTIKAKGTNIYLVKRGCTAQSPNYFWTKDFKHFTPISDVFPEKTYNWMTAELKTFTTLDGKHEQGILYKPQNFNPARRYPLLIHYYEEKSQELHQYHVPAGPNGNLDIAWFVSHGYLVFTPDIHYTIGRPGQSALNAVAGAARYLSTFSWVDTKRMGIQGHSFGGFETNFIIAHTGFFAAAVSSSGTSDLISSYGACLLGGNIHQSYIERSQYRMGGTLWEKPELYRENSPILRADKVTTPLLLVANKLDHNVPFMQSVELFTALRRLGKQVWMLQYDNAYHGLRGQAYIDYVLRMTQFFDHYLKGTAAPVWMTKGIPARLKGIDTGLALDSLSLPPINGLLRDPTKKINKN</sequence>
<name>A0A562SZG0_CHIJA</name>
<dbReference type="GO" id="GO:0004177">
    <property type="term" value="F:aminopeptidase activity"/>
    <property type="evidence" value="ECO:0007669"/>
    <property type="project" value="UniProtKB-KW"/>
</dbReference>
<organism evidence="3 4">
    <name type="scientific">Chitinophaga japonensis</name>
    <name type="common">Flexibacter japonensis</name>
    <dbReference type="NCBI Taxonomy" id="104662"/>
    <lineage>
        <taxon>Bacteria</taxon>
        <taxon>Pseudomonadati</taxon>
        <taxon>Bacteroidota</taxon>
        <taxon>Chitinophagia</taxon>
        <taxon>Chitinophagales</taxon>
        <taxon>Chitinophagaceae</taxon>
        <taxon>Chitinophaga</taxon>
    </lineage>
</organism>
<dbReference type="InterPro" id="IPR001375">
    <property type="entry name" value="Peptidase_S9_cat"/>
</dbReference>
<dbReference type="SUPFAM" id="SSF82171">
    <property type="entry name" value="DPP6 N-terminal domain-like"/>
    <property type="match status" value="1"/>
</dbReference>
<dbReference type="Pfam" id="PF00326">
    <property type="entry name" value="Peptidase_S9"/>
    <property type="match status" value="1"/>
</dbReference>
<feature type="chain" id="PRO_5021959954" evidence="1">
    <location>
        <begin position="20"/>
        <end position="894"/>
    </location>
</feature>
<dbReference type="EMBL" id="VLLG01000004">
    <property type="protein sequence ID" value="TWI86679.1"/>
    <property type="molecule type" value="Genomic_DNA"/>
</dbReference>
<dbReference type="PANTHER" id="PTHR11731:SF193">
    <property type="entry name" value="DIPEPTIDYL PEPTIDASE 9"/>
    <property type="match status" value="1"/>
</dbReference>
<protein>
    <submittedName>
        <fullName evidence="3">Dipeptidyl aminopeptidase/acylaminoacyl peptidase</fullName>
    </submittedName>
</protein>
<dbReference type="RefSeq" id="WP_158642684.1">
    <property type="nucleotide sequence ID" value="NZ_BAAAFY010000004.1"/>
</dbReference>
<dbReference type="InterPro" id="IPR050278">
    <property type="entry name" value="Serine_Prot_S9B/DPPIV"/>
</dbReference>
<evidence type="ECO:0000256" key="1">
    <source>
        <dbReference type="SAM" id="SignalP"/>
    </source>
</evidence>
<keyword evidence="3" id="KW-0031">Aminopeptidase</keyword>
<reference evidence="3 4" key="1">
    <citation type="journal article" date="2013" name="Stand. Genomic Sci.">
        <title>Genomic Encyclopedia of Type Strains, Phase I: The one thousand microbial genomes (KMG-I) project.</title>
        <authorList>
            <person name="Kyrpides N.C."/>
            <person name="Woyke T."/>
            <person name="Eisen J.A."/>
            <person name="Garrity G."/>
            <person name="Lilburn T.G."/>
            <person name="Beck B.J."/>
            <person name="Whitman W.B."/>
            <person name="Hugenholtz P."/>
            <person name="Klenk H.P."/>
        </authorList>
    </citation>
    <scope>NUCLEOTIDE SEQUENCE [LARGE SCALE GENOMIC DNA]</scope>
    <source>
        <strain evidence="3 4">DSM 13484</strain>
    </source>
</reference>